<feature type="domain" description="HTH tetR-type" evidence="6">
    <location>
        <begin position="16"/>
        <end position="76"/>
    </location>
</feature>
<dbReference type="AlphaFoldDB" id="A0A2R8BTF3"/>
<accession>A0A2R8BTF3</accession>
<feature type="DNA-binding region" description="H-T-H motif" evidence="5">
    <location>
        <begin position="39"/>
        <end position="58"/>
    </location>
</feature>
<gene>
    <name evidence="7" type="primary">betI_2</name>
    <name evidence="7" type="ORF">PAA8504_01255</name>
</gene>
<keyword evidence="3 5" id="KW-0238">DNA-binding</keyword>
<dbReference type="GO" id="GO:0003700">
    <property type="term" value="F:DNA-binding transcription factor activity"/>
    <property type="evidence" value="ECO:0007669"/>
    <property type="project" value="TreeGrafter"/>
</dbReference>
<dbReference type="SUPFAM" id="SSF46689">
    <property type="entry name" value="Homeodomain-like"/>
    <property type="match status" value="1"/>
</dbReference>
<dbReference type="InterPro" id="IPR001647">
    <property type="entry name" value="HTH_TetR"/>
</dbReference>
<proteinExistence type="predicted"/>
<sequence>MTTVDAKKPEKARAEVRRRKELIAATIAEIGASGSLDVTVGKIAARAGMSPALAFHYFGGKEALFLAAMRQILKDFGAEAADALRGVTGARARVRGIVAASFSPHNFGHDSIAAWLNFYVLAQRSDGARRLLTLYRRRLASNLCYALRPSLGDRAPGAAKRIACMIDGLYLHAALDDLTTAAEAQAHVLTQLDQEMEHST</sequence>
<dbReference type="Gene3D" id="1.10.357.10">
    <property type="entry name" value="Tetracycline Repressor, domain 2"/>
    <property type="match status" value="1"/>
</dbReference>
<evidence type="ECO:0000256" key="3">
    <source>
        <dbReference type="ARBA" id="ARBA00023125"/>
    </source>
</evidence>
<evidence type="ECO:0000256" key="4">
    <source>
        <dbReference type="ARBA" id="ARBA00023163"/>
    </source>
</evidence>
<dbReference type="PANTHER" id="PTHR30055:SF234">
    <property type="entry name" value="HTH-TYPE TRANSCRIPTIONAL REGULATOR BETI"/>
    <property type="match status" value="1"/>
</dbReference>
<dbReference type="InterPro" id="IPR036271">
    <property type="entry name" value="Tet_transcr_reg_TetR-rel_C_sf"/>
</dbReference>
<name>A0A2R8BTF3_9RHOB</name>
<dbReference type="NCBIfam" id="NF001978">
    <property type="entry name" value="PRK00767.1"/>
    <property type="match status" value="1"/>
</dbReference>
<reference evidence="7 8" key="1">
    <citation type="submission" date="2018-03" db="EMBL/GenBank/DDBJ databases">
        <authorList>
            <person name="Keele B.F."/>
        </authorList>
    </citation>
    <scope>NUCLEOTIDE SEQUENCE [LARGE SCALE GENOMIC DNA]</scope>
    <source>
        <strain evidence="7 8">CECT 8504</strain>
    </source>
</reference>
<dbReference type="InterPro" id="IPR050109">
    <property type="entry name" value="HTH-type_TetR-like_transc_reg"/>
</dbReference>
<keyword evidence="2" id="KW-0805">Transcription regulation</keyword>
<evidence type="ECO:0000256" key="5">
    <source>
        <dbReference type="PROSITE-ProRule" id="PRU00335"/>
    </source>
</evidence>
<dbReference type="PROSITE" id="PS50977">
    <property type="entry name" value="HTH_TETR_2"/>
    <property type="match status" value="1"/>
</dbReference>
<dbReference type="OrthoDB" id="7618612at2"/>
<evidence type="ECO:0000256" key="2">
    <source>
        <dbReference type="ARBA" id="ARBA00023015"/>
    </source>
</evidence>
<dbReference type="Proteomes" id="UP000244912">
    <property type="component" value="Unassembled WGS sequence"/>
</dbReference>
<keyword evidence="8" id="KW-1185">Reference proteome</keyword>
<dbReference type="Pfam" id="PF13977">
    <property type="entry name" value="TetR_C_6"/>
    <property type="match status" value="1"/>
</dbReference>
<dbReference type="GO" id="GO:0000976">
    <property type="term" value="F:transcription cis-regulatory region binding"/>
    <property type="evidence" value="ECO:0007669"/>
    <property type="project" value="TreeGrafter"/>
</dbReference>
<dbReference type="InterPro" id="IPR009057">
    <property type="entry name" value="Homeodomain-like_sf"/>
</dbReference>
<dbReference type="Pfam" id="PF00440">
    <property type="entry name" value="TetR_N"/>
    <property type="match status" value="1"/>
</dbReference>
<keyword evidence="1" id="KW-0678">Repressor</keyword>
<keyword evidence="4" id="KW-0804">Transcription</keyword>
<evidence type="ECO:0000313" key="8">
    <source>
        <dbReference type="Proteomes" id="UP000244912"/>
    </source>
</evidence>
<dbReference type="SUPFAM" id="SSF48498">
    <property type="entry name" value="Tetracyclin repressor-like, C-terminal domain"/>
    <property type="match status" value="1"/>
</dbReference>
<dbReference type="EMBL" id="ONZF01000002">
    <property type="protein sequence ID" value="SPJ23444.1"/>
    <property type="molecule type" value="Genomic_DNA"/>
</dbReference>
<organism evidence="7 8">
    <name type="scientific">Palleronia abyssalis</name>
    <dbReference type="NCBI Taxonomy" id="1501240"/>
    <lineage>
        <taxon>Bacteria</taxon>
        <taxon>Pseudomonadati</taxon>
        <taxon>Pseudomonadota</taxon>
        <taxon>Alphaproteobacteria</taxon>
        <taxon>Rhodobacterales</taxon>
        <taxon>Roseobacteraceae</taxon>
        <taxon>Palleronia</taxon>
    </lineage>
</organism>
<protein>
    <submittedName>
        <fullName evidence="7">HTH-type transcriptional regulator BetI</fullName>
    </submittedName>
</protein>
<dbReference type="RefSeq" id="WP_108893278.1">
    <property type="nucleotide sequence ID" value="NZ_ONZF01000002.1"/>
</dbReference>
<evidence type="ECO:0000313" key="7">
    <source>
        <dbReference type="EMBL" id="SPJ23444.1"/>
    </source>
</evidence>
<evidence type="ECO:0000259" key="6">
    <source>
        <dbReference type="PROSITE" id="PS50977"/>
    </source>
</evidence>
<dbReference type="PANTHER" id="PTHR30055">
    <property type="entry name" value="HTH-TYPE TRANSCRIPTIONAL REGULATOR RUTR"/>
    <property type="match status" value="1"/>
</dbReference>
<dbReference type="InterPro" id="IPR039538">
    <property type="entry name" value="BetI_C"/>
</dbReference>
<evidence type="ECO:0000256" key="1">
    <source>
        <dbReference type="ARBA" id="ARBA00022491"/>
    </source>
</evidence>